<gene>
    <name evidence="4" type="ORF">NIIDNTM18_44230</name>
</gene>
<dbReference type="GO" id="GO:0000166">
    <property type="term" value="F:nucleotide binding"/>
    <property type="evidence" value="ECO:0007669"/>
    <property type="project" value="InterPro"/>
</dbReference>
<evidence type="ECO:0000259" key="3">
    <source>
        <dbReference type="Pfam" id="PF22725"/>
    </source>
</evidence>
<dbReference type="Pfam" id="PF01408">
    <property type="entry name" value="GFO_IDH_MocA"/>
    <property type="match status" value="1"/>
</dbReference>
<dbReference type="Gene3D" id="3.30.360.10">
    <property type="entry name" value="Dihydrodipicolinate Reductase, domain 2"/>
    <property type="match status" value="1"/>
</dbReference>
<dbReference type="SUPFAM" id="SSF55347">
    <property type="entry name" value="Glyceraldehyde-3-phosphate dehydrogenase-like, C-terminal domain"/>
    <property type="match status" value="1"/>
</dbReference>
<organism evidence="4 5">
    <name type="scientific">Mycolicibacterium litorale</name>
    <dbReference type="NCBI Taxonomy" id="758802"/>
    <lineage>
        <taxon>Bacteria</taxon>
        <taxon>Bacillati</taxon>
        <taxon>Actinomycetota</taxon>
        <taxon>Actinomycetes</taxon>
        <taxon>Mycobacteriales</taxon>
        <taxon>Mycobacteriaceae</taxon>
        <taxon>Mycolicibacterium</taxon>
    </lineage>
</organism>
<protein>
    <submittedName>
        <fullName evidence="4">Oxidoreductase</fullName>
    </submittedName>
</protein>
<accession>A0A6S6P9G8</accession>
<dbReference type="RefSeq" id="WP_185292885.1">
    <property type="nucleotide sequence ID" value="NZ_AP023287.1"/>
</dbReference>
<dbReference type="InterPro" id="IPR055170">
    <property type="entry name" value="GFO_IDH_MocA-like_dom"/>
</dbReference>
<dbReference type="SUPFAM" id="SSF51735">
    <property type="entry name" value="NAD(P)-binding Rossmann-fold domains"/>
    <property type="match status" value="1"/>
</dbReference>
<feature type="domain" description="Gfo/Idh/MocA-like oxidoreductase N-terminal" evidence="2">
    <location>
        <begin position="42"/>
        <end position="97"/>
    </location>
</feature>
<dbReference type="EMBL" id="AP023287">
    <property type="protein sequence ID" value="BCI55145.1"/>
    <property type="molecule type" value="Genomic_DNA"/>
</dbReference>
<dbReference type="PANTHER" id="PTHR43818">
    <property type="entry name" value="BCDNA.GH03377"/>
    <property type="match status" value="1"/>
</dbReference>
<dbReference type="AlphaFoldDB" id="A0A6S6P9G8"/>
<name>A0A6S6P9G8_9MYCO</name>
<dbReference type="GO" id="GO:0016491">
    <property type="term" value="F:oxidoreductase activity"/>
    <property type="evidence" value="ECO:0007669"/>
    <property type="project" value="UniProtKB-KW"/>
</dbReference>
<dbReference type="Proteomes" id="UP000515734">
    <property type="component" value="Chromosome"/>
</dbReference>
<keyword evidence="1" id="KW-0560">Oxidoreductase</keyword>
<reference evidence="4 5" key="1">
    <citation type="submission" date="2020-07" db="EMBL/GenBank/DDBJ databases">
        <title>Complete genome sequence of Mycolicibacterium litorale like strain isolated from cardiac implantable electronic device infection.</title>
        <authorList>
            <person name="Fukano H."/>
            <person name="Miyama H."/>
            <person name="Hoshino Y."/>
        </authorList>
    </citation>
    <scope>NUCLEOTIDE SEQUENCE [LARGE SCALE GENOMIC DNA]</scope>
    <source>
        <strain evidence="4 5">NIIDNTM18</strain>
    </source>
</reference>
<evidence type="ECO:0000313" key="4">
    <source>
        <dbReference type="EMBL" id="BCI55145.1"/>
    </source>
</evidence>
<evidence type="ECO:0000256" key="1">
    <source>
        <dbReference type="ARBA" id="ARBA00023002"/>
    </source>
</evidence>
<proteinExistence type="predicted"/>
<feature type="domain" description="GFO/IDH/MocA-like oxidoreductase" evidence="3">
    <location>
        <begin position="110"/>
        <end position="242"/>
    </location>
</feature>
<evidence type="ECO:0000313" key="5">
    <source>
        <dbReference type="Proteomes" id="UP000515734"/>
    </source>
</evidence>
<dbReference type="InterPro" id="IPR050463">
    <property type="entry name" value="Gfo/Idh/MocA_oxidrdct_glycsds"/>
</dbReference>
<dbReference type="InterPro" id="IPR000683">
    <property type="entry name" value="Gfo/Idh/MocA-like_OxRdtase_N"/>
</dbReference>
<dbReference type="PANTHER" id="PTHR43818:SF11">
    <property type="entry name" value="BCDNA.GH03377"/>
    <property type="match status" value="1"/>
</dbReference>
<evidence type="ECO:0000259" key="2">
    <source>
        <dbReference type="Pfam" id="PF01408"/>
    </source>
</evidence>
<dbReference type="Pfam" id="PF22725">
    <property type="entry name" value="GFO_IDH_MocA_C3"/>
    <property type="match status" value="1"/>
</dbReference>
<dbReference type="InterPro" id="IPR036291">
    <property type="entry name" value="NAD(P)-bd_dom_sf"/>
</dbReference>
<dbReference type="Gene3D" id="3.40.50.720">
    <property type="entry name" value="NAD(P)-binding Rossmann-like Domain"/>
    <property type="match status" value="1"/>
</dbReference>
<sequence>MKVLVIGTGFGKHAAAPAYESAGFDVEVVSPRDESAVTRGLDSGVDLVSVHSPPFLHVHHVSAALQRRRAVLCDKPFGRTAEEATAMRDLARAAGVLNVLNFEFRCRESWAKVKDLAHAGAIGTPTHLSWNWFGNGLRGRRYGWINDAGLGGGWIGAYGSHLIDYTRWLFGSEITDCGGVLRIDDPTHPDGDGTPRQATAEDAYAAWFVLANGATAAQDTGFAAAVPTLPRAVLLGTDGSIELTADTRLVLRTATAEPATFEFDRPGRPDPALTMFFTRVAEALRTGTQIAPSFDDGLAVAQAMERLRTNAVRPGAPT</sequence>